<comment type="caution">
    <text evidence="2">The sequence shown here is derived from an EMBL/GenBank/DDBJ whole genome shotgun (WGS) entry which is preliminary data.</text>
</comment>
<sequence>MRIVSPQTRGMTRIERVTHDPDWYEPYKISLGIRADNLIFISGQAGIDEAGRTVGGDDVEAQARRAFHNLATVLEAAGSSLADVVRVTIMVTDMPRTLDVIIKLREEFFTEPYPADTLFQVAALAKPDWLIEIDAVALTRR</sequence>
<dbReference type="InterPro" id="IPR006175">
    <property type="entry name" value="YjgF/YER057c/UK114"/>
</dbReference>
<name>A0ABP9RAJ9_9PSEU</name>
<gene>
    <name evidence="2" type="ORF">GCM10023321_75390</name>
</gene>
<dbReference type="EMBL" id="BAABJP010000056">
    <property type="protein sequence ID" value="GAA5173543.1"/>
    <property type="molecule type" value="Genomic_DNA"/>
</dbReference>
<evidence type="ECO:0000313" key="3">
    <source>
        <dbReference type="Proteomes" id="UP001428817"/>
    </source>
</evidence>
<dbReference type="Pfam" id="PF01042">
    <property type="entry name" value="Ribonuc_L-PSP"/>
    <property type="match status" value="1"/>
</dbReference>
<protein>
    <submittedName>
        <fullName evidence="2">RidA family protein</fullName>
    </submittedName>
</protein>
<dbReference type="Gene3D" id="3.30.1330.40">
    <property type="entry name" value="RutC-like"/>
    <property type="match status" value="1"/>
</dbReference>
<keyword evidence="3" id="KW-1185">Reference proteome</keyword>
<dbReference type="PANTHER" id="PTHR11803:SF58">
    <property type="entry name" value="PROTEIN HMF1-RELATED"/>
    <property type="match status" value="1"/>
</dbReference>
<dbReference type="InterPro" id="IPR035959">
    <property type="entry name" value="RutC-like_sf"/>
</dbReference>
<evidence type="ECO:0000313" key="2">
    <source>
        <dbReference type="EMBL" id="GAA5173543.1"/>
    </source>
</evidence>
<evidence type="ECO:0000256" key="1">
    <source>
        <dbReference type="ARBA" id="ARBA00010552"/>
    </source>
</evidence>
<dbReference type="Proteomes" id="UP001428817">
    <property type="component" value="Unassembled WGS sequence"/>
</dbReference>
<dbReference type="CDD" id="cd00448">
    <property type="entry name" value="YjgF_YER057c_UK114_family"/>
    <property type="match status" value="1"/>
</dbReference>
<reference evidence="3" key="1">
    <citation type="journal article" date="2019" name="Int. J. Syst. Evol. Microbiol.">
        <title>The Global Catalogue of Microorganisms (GCM) 10K type strain sequencing project: providing services to taxonomists for standard genome sequencing and annotation.</title>
        <authorList>
            <consortium name="The Broad Institute Genomics Platform"/>
            <consortium name="The Broad Institute Genome Sequencing Center for Infectious Disease"/>
            <person name="Wu L."/>
            <person name="Ma J."/>
        </authorList>
    </citation>
    <scope>NUCLEOTIDE SEQUENCE [LARGE SCALE GENOMIC DNA]</scope>
    <source>
        <strain evidence="3">JCM 18303</strain>
    </source>
</reference>
<dbReference type="PANTHER" id="PTHR11803">
    <property type="entry name" value="2-IMINOBUTANOATE/2-IMINOPROPANOATE DEAMINASE RIDA"/>
    <property type="match status" value="1"/>
</dbReference>
<dbReference type="SUPFAM" id="SSF55298">
    <property type="entry name" value="YjgF-like"/>
    <property type="match status" value="1"/>
</dbReference>
<organism evidence="2 3">
    <name type="scientific">Pseudonocardia eucalypti</name>
    <dbReference type="NCBI Taxonomy" id="648755"/>
    <lineage>
        <taxon>Bacteria</taxon>
        <taxon>Bacillati</taxon>
        <taxon>Actinomycetota</taxon>
        <taxon>Actinomycetes</taxon>
        <taxon>Pseudonocardiales</taxon>
        <taxon>Pseudonocardiaceae</taxon>
        <taxon>Pseudonocardia</taxon>
    </lineage>
</organism>
<accession>A0ABP9RAJ9</accession>
<comment type="similarity">
    <text evidence="1">Belongs to the RutC family.</text>
</comment>
<proteinExistence type="inferred from homology"/>